<dbReference type="InterPro" id="IPR018666">
    <property type="entry name" value="DUF2125"/>
</dbReference>
<evidence type="ECO:0000256" key="1">
    <source>
        <dbReference type="SAM" id="Phobius"/>
    </source>
</evidence>
<evidence type="ECO:0000313" key="3">
    <source>
        <dbReference type="Proteomes" id="UP000221860"/>
    </source>
</evidence>
<gene>
    <name evidence="2" type="ORF">CJ301_10290</name>
</gene>
<keyword evidence="1" id="KW-0812">Transmembrane</keyword>
<accession>A0A2G1MFV1</accession>
<feature type="transmembrane region" description="Helical" evidence="1">
    <location>
        <begin position="59"/>
        <end position="77"/>
    </location>
</feature>
<keyword evidence="1" id="KW-1133">Transmembrane helix</keyword>
<name>A0A2G1MFV1_9RHOB</name>
<dbReference type="Pfam" id="PF09898">
    <property type="entry name" value="DUF2125"/>
    <property type="match status" value="1"/>
</dbReference>
<protein>
    <recommendedName>
        <fullName evidence="4">DUF2125 domain-containing protein</fullName>
    </recommendedName>
</protein>
<proteinExistence type="predicted"/>
<dbReference type="Proteomes" id="UP000221860">
    <property type="component" value="Unassembled WGS sequence"/>
</dbReference>
<keyword evidence="1" id="KW-0472">Membrane</keyword>
<sequence length="377" mass="40225">MPAVEPGHHHLLWRETGVPQKRSVAENPKRGLVGHAGPPSWAPVDTRSSAGERASSMRFILIITAVLALAFGGWWVWGSRAVDARLADLTQELREAGWRVEYETEGTGGFPYRFDLDLRDLELVSPDGAFGWQSPRMRVVAQSYQPNRLIVAADETHRVSIPGQDLDIAVTGPRASGAVEIGETLPVREFTFEAADLRVASSLGWESGAGALLAALRPNGGVNGYDAYARLDEVALPEAWRALDPSGALPATIARAEIDADLTYDAPLALSGGAARLERVALDRFAIDWGAVSVAGDGRLDIDAQGRPSGELVFEITGWERLLDLAAQAGVPVAQSSLLRGALGGMAEDGVLTAPIAFEDGAMRLGFIPLGEAPRLR</sequence>
<comment type="caution">
    <text evidence="2">The sequence shown here is derived from an EMBL/GenBank/DDBJ whole genome shotgun (WGS) entry which is preliminary data.</text>
</comment>
<evidence type="ECO:0000313" key="2">
    <source>
        <dbReference type="EMBL" id="PHP27540.1"/>
    </source>
</evidence>
<organism evidence="2 3">
    <name type="scientific">Limimaricola cinnabarinus</name>
    <dbReference type="NCBI Taxonomy" id="1125964"/>
    <lineage>
        <taxon>Bacteria</taxon>
        <taxon>Pseudomonadati</taxon>
        <taxon>Pseudomonadota</taxon>
        <taxon>Alphaproteobacteria</taxon>
        <taxon>Rhodobacterales</taxon>
        <taxon>Paracoccaceae</taxon>
        <taxon>Limimaricola</taxon>
    </lineage>
</organism>
<dbReference type="EMBL" id="NQWH01000013">
    <property type="protein sequence ID" value="PHP27540.1"/>
    <property type="molecule type" value="Genomic_DNA"/>
</dbReference>
<keyword evidence="3" id="KW-1185">Reference proteome</keyword>
<evidence type="ECO:0008006" key="4">
    <source>
        <dbReference type="Google" id="ProtNLM"/>
    </source>
</evidence>
<dbReference type="OrthoDB" id="7625707at2"/>
<dbReference type="AlphaFoldDB" id="A0A2G1MFV1"/>
<reference evidence="2 3" key="1">
    <citation type="submission" date="2017-08" db="EMBL/GenBank/DDBJ databases">
        <title>Draft Genome Sequence of Loktanella cinnabarina Strain XM1, Isolated from Coastal Surface Water.</title>
        <authorList>
            <person name="Ma R."/>
            <person name="Wang J."/>
            <person name="Wang Q."/>
            <person name="Ma Z."/>
            <person name="Li J."/>
            <person name="Chen L."/>
        </authorList>
    </citation>
    <scope>NUCLEOTIDE SEQUENCE [LARGE SCALE GENOMIC DNA]</scope>
    <source>
        <strain evidence="2 3">XM1</strain>
    </source>
</reference>